<feature type="compositionally biased region" description="Polar residues" evidence="1">
    <location>
        <begin position="1126"/>
        <end position="1136"/>
    </location>
</feature>
<feature type="compositionally biased region" description="Basic and acidic residues" evidence="1">
    <location>
        <begin position="1179"/>
        <end position="1192"/>
    </location>
</feature>
<sequence>MAGSMRAELASSSLDGSTFSATYPTGQRGSYSGASLDRSGSFRESLENRIMASGPGASRTSSPTVDVPPPSQHLLLDTISMSEPKYPRTGELRRVLGVSLEEHSFGSVQSKPIPPIALEELKRFKASLLESSLRARDRAKLLNDSIVKLEKYRSLFPRKRQRNETPLVEKPGGPSLLKTGNQVHQSPPDLVVQRSEERAKNIIPNKRARSSIADLRSEGRGNVSLRQGTLLDKEKNMVLDKDKNILRTCNGGSVTSDDKISGFSAGGDPWDKKMKRKRSVGMMVSRTIDADRELKPIIQQRPGSEPHPRPSEGTSFRGGPSNGNMGSAKMDGNLQLNGGNSRVTSRNDMDIGSLLRERKECTVGQEKERIITKGSNKLNIREDSQVGSQNPLTKGKASRAPRSGLLINSSNFPRTMGGNDGWEQTPSLSKVQSLSGPVNRKRPLPTGSASSPVAQWVGQRPQKMSRTRRTNVVSPVSNLDETQTSTDSFSGADVGARLTPTESSGLLLARGVASSGQLIKVKFENIASPAGFSESEESGAMDNKSKDKEIENGDTEDGGMSSGHRVSTLILPTKKNKLSLKEESGDGIRRQGRSGRSSMQSKAGLPLMKEKLEIGETNKPLRSGRPGSDRSESRIGRPPSKKASDRKVHGRPMQIMCSISADLAGELNDDHEELLIAANAARNASYSACSSSFWKKVEPLFSFINIKDIDYVKQQINFVEQLDETSTVLDESHNEMGDPASAEMQLPHVSFSSQHGSNPNIARSNKTSVVVGSDDSCAVQTVSGKFETQRWFEKIIPLSQRLLSAFVVEYGMENCDFGTEQGDPLYQYSSSYSPFCTNNFAEDGNKEADFMKAEHKLEINFDRDAFPCNGHARGSKVGCLNVQNHVPIDKVVHENGVNSHSDNRSFVESPQTNLDQLQALSGGFSAMPNGCHYEQMSLDERILMELHSIDLYPETVPELAEGDDDEIGKDIMELKIRLYQQVSKTKRQLHVLEKAIQDAKEIEKKKVEQIAMNKVVDMAYKKLMGGRGAYGSSHKSGASKVSKQLAMAFAMRTLARCKKFEETGQSCFSEPSLHEVISAPPDCSDGKHLEPRNGPITSRVSGSMSNLIERNGLVTKHDRGILDPFQSPTHIPQHTSVKPDLVSSKGKRREVLLDDVVTGAASRATSTLGHTLPGGVKGKRTERERDPNKDAMTRNSSAKTGRQFTNGRGERKTKSKPKQKISQLSTPGHGLLGRVAESMNTVLPSMRDVSEPVKNSSSRVNPGVELPSSGGIPQDLSKELEDNIFTNLPLHGIDSIDDLDVEQGQDIGAWLNVDEDALQGHDLVGLEIPMDDLSEIKLNF</sequence>
<gene>
    <name evidence="3 4" type="primary">LOC120269999</name>
</gene>
<feature type="region of interest" description="Disordered" evidence="1">
    <location>
        <begin position="1248"/>
        <end position="1269"/>
    </location>
</feature>
<feature type="compositionally biased region" description="Basic and acidic residues" evidence="1">
    <location>
        <begin position="579"/>
        <end position="589"/>
    </location>
</feature>
<dbReference type="PANTHER" id="PTHR31115">
    <property type="entry name" value="OS05G0107300 PROTEIN"/>
    <property type="match status" value="1"/>
</dbReference>
<feature type="compositionally biased region" description="Polar residues" evidence="1">
    <location>
        <begin position="334"/>
        <end position="344"/>
    </location>
</feature>
<evidence type="ECO:0000313" key="4">
    <source>
        <dbReference type="RefSeq" id="XP_039132938.1"/>
    </source>
</evidence>
<evidence type="ECO:0000313" key="3">
    <source>
        <dbReference type="RefSeq" id="XP_039132937.1"/>
    </source>
</evidence>
<dbReference type="RefSeq" id="XP_039132937.1">
    <property type="nucleotide sequence ID" value="XM_039277003.1"/>
</dbReference>
<organism evidence="2 4">
    <name type="scientific">Dioscorea cayennensis subsp. rotundata</name>
    <name type="common">White Guinea yam</name>
    <name type="synonym">Dioscorea rotundata</name>
    <dbReference type="NCBI Taxonomy" id="55577"/>
    <lineage>
        <taxon>Eukaryota</taxon>
        <taxon>Viridiplantae</taxon>
        <taxon>Streptophyta</taxon>
        <taxon>Embryophyta</taxon>
        <taxon>Tracheophyta</taxon>
        <taxon>Spermatophyta</taxon>
        <taxon>Magnoliopsida</taxon>
        <taxon>Liliopsida</taxon>
        <taxon>Dioscoreales</taxon>
        <taxon>Dioscoreaceae</taxon>
        <taxon>Dioscorea</taxon>
    </lineage>
</organism>
<feature type="region of interest" description="Disordered" evidence="1">
    <location>
        <begin position="158"/>
        <end position="205"/>
    </location>
</feature>
<reference evidence="3 4" key="1">
    <citation type="submission" date="2025-04" db="UniProtKB">
        <authorList>
            <consortium name="RefSeq"/>
        </authorList>
    </citation>
    <scope>IDENTIFICATION</scope>
</reference>
<dbReference type="InterPro" id="IPR019340">
    <property type="entry name" value="Histone_AcTrfase_su3"/>
</dbReference>
<feature type="region of interest" description="Disordered" evidence="1">
    <location>
        <begin position="1"/>
        <end position="72"/>
    </location>
</feature>
<name>A0AB40BZI3_DIOCR</name>
<keyword evidence="2" id="KW-1185">Reference proteome</keyword>
<feature type="compositionally biased region" description="Polar residues" evidence="1">
    <location>
        <begin position="422"/>
        <end position="436"/>
    </location>
</feature>
<dbReference type="Pfam" id="PF10198">
    <property type="entry name" value="Ada3"/>
    <property type="match status" value="1"/>
</dbReference>
<evidence type="ECO:0000313" key="2">
    <source>
        <dbReference type="Proteomes" id="UP001515500"/>
    </source>
</evidence>
<feature type="compositionally biased region" description="Polar residues" evidence="1">
    <location>
        <begin position="1193"/>
        <end position="1206"/>
    </location>
</feature>
<feature type="region of interest" description="Disordered" evidence="1">
    <location>
        <begin position="1125"/>
        <end position="1145"/>
    </location>
</feature>
<dbReference type="PANTHER" id="PTHR31115:SF2">
    <property type="entry name" value="OS05G0107300 PROTEIN"/>
    <property type="match status" value="1"/>
</dbReference>
<feature type="region of interest" description="Disordered" evidence="1">
    <location>
        <begin position="293"/>
        <end position="347"/>
    </location>
</feature>
<accession>A0AB40BZI3</accession>
<evidence type="ECO:0000256" key="1">
    <source>
        <dbReference type="SAM" id="MobiDB-lite"/>
    </source>
</evidence>
<feature type="region of interest" description="Disordered" evidence="1">
    <location>
        <begin position="372"/>
        <end position="473"/>
    </location>
</feature>
<proteinExistence type="predicted"/>
<feature type="region of interest" description="Disordered" evidence="1">
    <location>
        <begin position="531"/>
        <end position="651"/>
    </location>
</feature>
<protein>
    <submittedName>
        <fullName evidence="3 4">Uncharacterized protein LOC120269999 isoform X1</fullName>
    </submittedName>
</protein>
<dbReference type="Proteomes" id="UP001515500">
    <property type="component" value="Chromosome 10"/>
</dbReference>
<dbReference type="RefSeq" id="XP_039132938.1">
    <property type="nucleotide sequence ID" value="XM_039277004.1"/>
</dbReference>
<feature type="compositionally biased region" description="Polar residues" evidence="1">
    <location>
        <begin position="10"/>
        <end position="33"/>
    </location>
</feature>
<feature type="region of interest" description="Disordered" evidence="1">
    <location>
        <begin position="1162"/>
        <end position="1231"/>
    </location>
</feature>
<dbReference type="GeneID" id="120269999"/>